<evidence type="ECO:0000313" key="3">
    <source>
        <dbReference type="EMBL" id="ABB17221.1"/>
    </source>
</evidence>
<protein>
    <recommendedName>
        <fullName evidence="4">RNA-dependent RNA polymerase</fullName>
    </recommendedName>
</protein>
<dbReference type="InterPro" id="IPR054006">
    <property type="entry name" value="RdRP_N"/>
</dbReference>
<evidence type="ECO:0000259" key="1">
    <source>
        <dbReference type="Pfam" id="PF22209"/>
    </source>
</evidence>
<feature type="domain" description="RNA-directed RNA polymerase N-terminal" evidence="1">
    <location>
        <begin position="52"/>
        <end position="305"/>
    </location>
</feature>
<reference evidence="3" key="1">
    <citation type="journal article" date="2007" name="Virus Genes">
        <title>Characterisation and partial sequence analysis of two novel cypoviruses isolated from the winter moth Operophtera brumata (Lepidoptera: Geometridae).</title>
        <authorList>
            <person name="Graham R.I."/>
            <person name="Rao S."/>
            <person name="Sait S.M."/>
            <person name="Mertens P.P."/>
            <person name="Hails R.S."/>
            <person name="Possee R.D."/>
        </authorList>
    </citation>
    <scope>NUCLEOTIDE SEQUENCE</scope>
</reference>
<dbReference type="Gene3D" id="3.90.1850.10">
    <property type="entry name" value="RNA-directed RNA polymerase lambda-3"/>
    <property type="match status" value="1"/>
</dbReference>
<dbReference type="EMBL" id="DQ192251">
    <property type="protein sequence ID" value="ABB17221.1"/>
    <property type="molecule type" value="Genomic_RNA"/>
</dbReference>
<feature type="domain" description="RNA-directed RNA polymerase C-terminal" evidence="2">
    <location>
        <begin position="851"/>
        <end position="1177"/>
    </location>
</feature>
<evidence type="ECO:0008006" key="4">
    <source>
        <dbReference type="Google" id="ProtNLM"/>
    </source>
</evidence>
<dbReference type="InterPro" id="IPR054002">
    <property type="entry name" value="RdRP_C"/>
</dbReference>
<dbReference type="Pfam" id="PF22213">
    <property type="entry name" value="CPV_RdRP_C"/>
    <property type="match status" value="1"/>
</dbReference>
<evidence type="ECO:0000259" key="2">
    <source>
        <dbReference type="Pfam" id="PF22213"/>
    </source>
</evidence>
<sequence>MTSLEHLTPESIATLEDISYNLTTDYNLQFDFLFSNHLAYPEHDEAIKQIIIPRELTSPKAFTYLDYPLNPQRTMMSDDHKYDYLTTFRVGSFLDADTQSGATKSISDDLRFNAIREMLSYLQCQTRYATIWRMLTGAVLNAILEGKKLYPALVSHVLTTLIGERAFKAKEFPFLEQNNGFHFVNMDICSCLPSLCYALFHLGFEYGVENIDDAGLITCINTYLDFARISYGDAKLAAKSAARDWFKEGLSNLGKQVIPRWDGHNNIFGYQTRDLKECDYVTKEFVEERKKREKLPKALQSHINDVGLKQKKLRDVFHAHLVARVASDDGTYYKSRLELIFRKANYPNLFERPVVAPIEVKKLDDIGPIMFTYEDELLRSIRDNFQCYMDKLVPLMSNVNMDSEYVDALKMTSAGVKNLESEFVTGTERIAIRLLKKRLPQAASKADQYREMDEYLKQISTTTYALMRYQIDRRVRLISGVNNEKLLSSLGISLILSKFLSLTTAAALGKQTGTATDISSMLVWSTLPNTLLSSADVKAMDASIQALLRLMIFSFCLDVSKGFNVTAVGPFQSQQFRLYDLALKQYDAEETEVSALTQLLMYEMYAMQTSVTLETSTFGEIPAPEASFQSGLLYTSSHHTSLLAMSNRSGETMYHAIEPSTRAEPEVLGDDVRKGYNGLLPHMIANVERDQKICAQLGLTIEENLSKNSVVFLQQQVSVGCYVGYPDRIGVGTKEHNNEQTSVLQHIQELNALTNDAVWRVRNVAALKKFGLALAMMCANRFTIAVPMESSVEMASSFRALGLRVSVPPAKPWLVTVYLPFMWFFLHKGGEMPCPSIQRRDGSFTISESIHCPTGEFKRKIPFDLSNIRSMITEGKMSYDTEWLTKLGVIRALRLIECDVVGREHEIKRETIDTAYIKGLSRRLEGIAGAESFNTSREAANDLRRHGFVAPAAIIYGEKLTERVMQAAETMPLRKSQMHLFSTSLIDSLRRNKYYQPQVYRTDVNFGLVFNYVDGSMISDKFIEFLRHDIPIAYNQYYGSESTELLAYVGFQDNLSNRARMDLRLTRGIHGHFRFDDPTFQFGFKIWSSRRDLMSTFFIMIQASFDLQARYHAAFSTYSMYRENQFQMSLAPRNLFFARDDSSEIAHAFVHKPEEKWSPLEQSLMYAEVLRNCGQHMMRVIDYEMIGALKEKFISVDQDQV</sequence>
<dbReference type="Pfam" id="PF22212">
    <property type="entry name" value="CPV_RdRP_pol_dom"/>
    <property type="match status" value="1"/>
</dbReference>
<accession>Q30C69</accession>
<name>Q30C69_9REOV</name>
<dbReference type="Pfam" id="PF22209">
    <property type="entry name" value="CPV_RdRP_N"/>
    <property type="match status" value="1"/>
</dbReference>
<organism evidence="3">
    <name type="scientific">Operophtera brumata cypovirus 19</name>
    <dbReference type="NCBI Taxonomy" id="352246"/>
    <lineage>
        <taxon>Viruses</taxon>
        <taxon>Riboviria</taxon>
        <taxon>Orthornavirae</taxon>
        <taxon>Duplornaviricota</taxon>
        <taxon>Resentoviricetes</taxon>
        <taxon>Reovirales</taxon>
        <taxon>Spinareoviridae</taxon>
        <taxon>Cypovirus</taxon>
    </lineage>
</organism>
<proteinExistence type="predicted"/>